<organism evidence="12 13">
    <name type="scientific">Basidiobolus meristosporus CBS 931.73</name>
    <dbReference type="NCBI Taxonomy" id="1314790"/>
    <lineage>
        <taxon>Eukaryota</taxon>
        <taxon>Fungi</taxon>
        <taxon>Fungi incertae sedis</taxon>
        <taxon>Zoopagomycota</taxon>
        <taxon>Entomophthoromycotina</taxon>
        <taxon>Basidiobolomycetes</taxon>
        <taxon>Basidiobolales</taxon>
        <taxon>Basidiobolaceae</taxon>
        <taxon>Basidiobolus</taxon>
    </lineage>
</organism>
<name>A0A1Y1Z1D0_9FUNG</name>
<keyword evidence="6 10" id="KW-0456">Lyase</keyword>
<proteinExistence type="inferred from homology"/>
<reference evidence="12 13" key="1">
    <citation type="submission" date="2016-07" db="EMBL/GenBank/DDBJ databases">
        <title>Pervasive Adenine N6-methylation of Active Genes in Fungi.</title>
        <authorList>
            <consortium name="DOE Joint Genome Institute"/>
            <person name="Mondo S.J."/>
            <person name="Dannebaum R.O."/>
            <person name="Kuo R.C."/>
            <person name="Labutti K."/>
            <person name="Haridas S."/>
            <person name="Kuo A."/>
            <person name="Salamov A."/>
            <person name="Ahrendt S.R."/>
            <person name="Lipzen A."/>
            <person name="Sullivan W."/>
            <person name="Andreopoulos W.B."/>
            <person name="Clum A."/>
            <person name="Lindquist E."/>
            <person name="Daum C."/>
            <person name="Ramamoorthy G.K."/>
            <person name="Gryganskyi A."/>
            <person name="Culley D."/>
            <person name="Magnuson J.K."/>
            <person name="James T.Y."/>
            <person name="O'Malley M.A."/>
            <person name="Stajich J.E."/>
            <person name="Spatafora J.W."/>
            <person name="Visel A."/>
            <person name="Grigoriev I.V."/>
        </authorList>
    </citation>
    <scope>NUCLEOTIDE SEQUENCE [LARGE SCALE GENOMIC DNA]</scope>
    <source>
        <strain evidence="12 13">CBS 931.73</strain>
    </source>
</reference>
<dbReference type="Proteomes" id="UP000193498">
    <property type="component" value="Unassembled WGS sequence"/>
</dbReference>
<dbReference type="EC" id="4.2.1.1" evidence="2 10"/>
<evidence type="ECO:0000256" key="4">
    <source>
        <dbReference type="ARBA" id="ARBA00022723"/>
    </source>
</evidence>
<comment type="caution">
    <text evidence="12">The sequence shown here is derived from an EMBL/GenBank/DDBJ whole genome shotgun (WGS) entry which is preliminary data.</text>
</comment>
<evidence type="ECO:0000256" key="7">
    <source>
        <dbReference type="ARBA" id="ARBA00031969"/>
    </source>
</evidence>
<evidence type="ECO:0000256" key="10">
    <source>
        <dbReference type="RuleBase" id="RU003956"/>
    </source>
</evidence>
<evidence type="ECO:0000313" key="12">
    <source>
        <dbReference type="EMBL" id="ORY04098.1"/>
    </source>
</evidence>
<dbReference type="Gene3D" id="3.40.1050.10">
    <property type="entry name" value="Carbonic anhydrase"/>
    <property type="match status" value="1"/>
</dbReference>
<protein>
    <recommendedName>
        <fullName evidence="3 10">Carbonic anhydrase</fullName>
        <ecNumber evidence="2 10">4.2.1.1</ecNumber>
    </recommendedName>
    <alternativeName>
        <fullName evidence="7 10">Carbonate dehydratase</fullName>
    </alternativeName>
</protein>
<dbReference type="Pfam" id="PF00484">
    <property type="entry name" value="Pro_CA"/>
    <property type="match status" value="1"/>
</dbReference>
<feature type="binding site" evidence="9">
    <location>
        <position position="70"/>
    </location>
    <ligand>
        <name>Zn(2+)</name>
        <dbReference type="ChEBI" id="CHEBI:29105"/>
    </ligand>
</feature>
<evidence type="ECO:0000256" key="3">
    <source>
        <dbReference type="ARBA" id="ARBA00014628"/>
    </source>
</evidence>
<dbReference type="InterPro" id="IPR015892">
    <property type="entry name" value="Carbonic_anhydrase_CS"/>
</dbReference>
<dbReference type="CDD" id="cd00883">
    <property type="entry name" value="beta_CA_cladeA"/>
    <property type="match status" value="1"/>
</dbReference>
<dbReference type="STRING" id="1314790.A0A1Y1Z1D0"/>
<evidence type="ECO:0000313" key="13">
    <source>
        <dbReference type="Proteomes" id="UP000193498"/>
    </source>
</evidence>
<dbReference type="PANTHER" id="PTHR11002:SF76">
    <property type="entry name" value="CARBONIC ANHYDRASE"/>
    <property type="match status" value="1"/>
</dbReference>
<dbReference type="OrthoDB" id="10248475at2759"/>
<evidence type="ECO:0000256" key="1">
    <source>
        <dbReference type="ARBA" id="ARBA00006217"/>
    </source>
</evidence>
<dbReference type="GO" id="GO:0004089">
    <property type="term" value="F:carbonate dehydratase activity"/>
    <property type="evidence" value="ECO:0007669"/>
    <property type="project" value="UniProtKB-UniRule"/>
</dbReference>
<sequence length="237" mass="26617">MLQSIFRKKSPQSAKTPIRSAVPSITQDTGVQHELLRRNQGWADQVVVQQPTIFEECAKGQQPKILWIGCADSRVPPEQIVSCAPGDIFVHRNIANVCIFSDLNSLSVVQYAVEVLKVEEIIVCGHYGCGGVKAAMGNQSYGMIDNWLSNIKSVYHKLEQSEQENLMVELNVANSVNVLCQTPILQNAWAQGQPITVHGWSYSFENGRIYDLNIQIASPNDIEKTDEYRYDLNKFVY</sequence>
<evidence type="ECO:0000256" key="6">
    <source>
        <dbReference type="ARBA" id="ARBA00023239"/>
    </source>
</evidence>
<dbReference type="InParanoid" id="A0A1Y1Z1D0"/>
<dbReference type="PROSITE" id="PS00704">
    <property type="entry name" value="PROK_CO2_ANHYDRASE_1"/>
    <property type="match status" value="1"/>
</dbReference>
<feature type="binding site" evidence="9">
    <location>
        <position position="126"/>
    </location>
    <ligand>
        <name>Zn(2+)</name>
        <dbReference type="ChEBI" id="CHEBI:29105"/>
    </ligand>
</feature>
<dbReference type="GO" id="GO:0015976">
    <property type="term" value="P:carbon utilization"/>
    <property type="evidence" value="ECO:0007669"/>
    <property type="project" value="InterPro"/>
</dbReference>
<comment type="function">
    <text evidence="10">Reversible hydration of carbon dioxide.</text>
</comment>
<feature type="binding site" evidence="9">
    <location>
        <position position="72"/>
    </location>
    <ligand>
        <name>Zn(2+)</name>
        <dbReference type="ChEBI" id="CHEBI:29105"/>
    </ligand>
</feature>
<evidence type="ECO:0000256" key="8">
    <source>
        <dbReference type="ARBA" id="ARBA00048348"/>
    </source>
</evidence>
<dbReference type="EMBL" id="MCFE01000039">
    <property type="protein sequence ID" value="ORY04098.1"/>
    <property type="molecule type" value="Genomic_DNA"/>
</dbReference>
<feature type="compositionally biased region" description="Basic residues" evidence="11">
    <location>
        <begin position="1"/>
        <end position="10"/>
    </location>
</feature>
<feature type="region of interest" description="Disordered" evidence="11">
    <location>
        <begin position="1"/>
        <end position="20"/>
    </location>
</feature>
<dbReference type="InterPro" id="IPR001765">
    <property type="entry name" value="Carbonic_anhydrase"/>
</dbReference>
<dbReference type="PANTHER" id="PTHR11002">
    <property type="entry name" value="CARBONIC ANHYDRASE"/>
    <property type="match status" value="1"/>
</dbReference>
<evidence type="ECO:0000256" key="2">
    <source>
        <dbReference type="ARBA" id="ARBA00012925"/>
    </source>
</evidence>
<dbReference type="FunCoup" id="A0A1Y1Z1D0">
    <property type="interactions" value="518"/>
</dbReference>
<evidence type="ECO:0000256" key="5">
    <source>
        <dbReference type="ARBA" id="ARBA00022833"/>
    </source>
</evidence>
<comment type="similarity">
    <text evidence="1 10">Belongs to the beta-class carbonic anhydrase family.</text>
</comment>
<dbReference type="InterPro" id="IPR036874">
    <property type="entry name" value="Carbonic_anhydrase_sf"/>
</dbReference>
<keyword evidence="4 9" id="KW-0479">Metal-binding</keyword>
<evidence type="ECO:0000256" key="9">
    <source>
        <dbReference type="PIRSR" id="PIRSR601765-1"/>
    </source>
</evidence>
<gene>
    <name evidence="12" type="ORF">K493DRAFT_322995</name>
</gene>
<dbReference type="SUPFAM" id="SSF53056">
    <property type="entry name" value="beta-carbonic anhydrase, cab"/>
    <property type="match status" value="1"/>
</dbReference>
<dbReference type="AlphaFoldDB" id="A0A1Y1Z1D0"/>
<evidence type="ECO:0000256" key="11">
    <source>
        <dbReference type="SAM" id="MobiDB-lite"/>
    </source>
</evidence>
<dbReference type="PROSITE" id="PS00705">
    <property type="entry name" value="PROK_CO2_ANHYDRASE_2"/>
    <property type="match status" value="1"/>
</dbReference>
<feature type="binding site" evidence="9">
    <location>
        <position position="129"/>
    </location>
    <ligand>
        <name>Zn(2+)</name>
        <dbReference type="ChEBI" id="CHEBI:29105"/>
    </ligand>
</feature>
<accession>A0A1Y1Z1D0</accession>
<dbReference type="SMART" id="SM00947">
    <property type="entry name" value="Pro_CA"/>
    <property type="match status" value="1"/>
</dbReference>
<keyword evidence="13" id="KW-1185">Reference proteome</keyword>
<dbReference type="FunFam" id="3.40.1050.10:FF:000001">
    <property type="entry name" value="Carbonic anhydrase"/>
    <property type="match status" value="1"/>
</dbReference>
<comment type="cofactor">
    <cofactor evidence="9">
        <name>Zn(2+)</name>
        <dbReference type="ChEBI" id="CHEBI:29105"/>
    </cofactor>
    <text evidence="9">Binds 1 zinc ion per subunit.</text>
</comment>
<comment type="catalytic activity">
    <reaction evidence="8 10">
        <text>hydrogencarbonate + H(+) = CO2 + H2O</text>
        <dbReference type="Rhea" id="RHEA:10748"/>
        <dbReference type="ChEBI" id="CHEBI:15377"/>
        <dbReference type="ChEBI" id="CHEBI:15378"/>
        <dbReference type="ChEBI" id="CHEBI:16526"/>
        <dbReference type="ChEBI" id="CHEBI:17544"/>
        <dbReference type="EC" id="4.2.1.1"/>
    </reaction>
</comment>
<dbReference type="GO" id="GO:0008270">
    <property type="term" value="F:zinc ion binding"/>
    <property type="evidence" value="ECO:0007669"/>
    <property type="project" value="UniProtKB-UniRule"/>
</dbReference>
<keyword evidence="5 9" id="KW-0862">Zinc</keyword>